<dbReference type="HOGENOM" id="CLU_010363_3_0_6"/>
<feature type="compositionally biased region" description="Polar residues" evidence="6">
    <location>
        <begin position="740"/>
        <end position="750"/>
    </location>
</feature>
<dbReference type="eggNOG" id="COG0658">
    <property type="taxonomic scope" value="Bacteria"/>
</dbReference>
<evidence type="ECO:0000256" key="7">
    <source>
        <dbReference type="SAM" id="Phobius"/>
    </source>
</evidence>
<feature type="domain" description="DUF4131" evidence="9">
    <location>
        <begin position="20"/>
        <end position="174"/>
    </location>
</feature>
<keyword evidence="3 7" id="KW-0812">Transmembrane</keyword>
<dbReference type="Proteomes" id="UP000001962">
    <property type="component" value="Chromosome"/>
</dbReference>
<evidence type="ECO:0000259" key="9">
    <source>
        <dbReference type="Pfam" id="PF13567"/>
    </source>
</evidence>
<evidence type="ECO:0000256" key="4">
    <source>
        <dbReference type="ARBA" id="ARBA00022989"/>
    </source>
</evidence>
<dbReference type="PANTHER" id="PTHR30619:SF1">
    <property type="entry name" value="RECOMBINATION PROTEIN 2"/>
    <property type="match status" value="1"/>
</dbReference>
<accession>Q0A8Q1</accession>
<reference evidence="11" key="1">
    <citation type="submission" date="2006-08" db="EMBL/GenBank/DDBJ databases">
        <title>Complete sequence of Alkalilimnicola ehrilichei MLHE-1.</title>
        <authorList>
            <person name="Copeland A."/>
            <person name="Lucas S."/>
            <person name="Lapidus A."/>
            <person name="Barry K."/>
            <person name="Detter J.C."/>
            <person name="Glavina del Rio T."/>
            <person name="Hammon N."/>
            <person name="Israni S."/>
            <person name="Dalin E."/>
            <person name="Tice H."/>
            <person name="Pitluck S."/>
            <person name="Sims D."/>
            <person name="Brettin T."/>
            <person name="Bruce D."/>
            <person name="Han C."/>
            <person name="Tapia R."/>
            <person name="Gilna P."/>
            <person name="Schmutz J."/>
            <person name="Larimer F."/>
            <person name="Land M."/>
            <person name="Hauser L."/>
            <person name="Kyrpides N."/>
            <person name="Mikhailova N."/>
            <person name="Oremland R.S."/>
            <person name="Hoeft S.E."/>
            <person name="Switzer-Blum J."/>
            <person name="Kulp T."/>
            <person name="King G."/>
            <person name="Tabita R."/>
            <person name="Witte B."/>
            <person name="Santini J.M."/>
            <person name="Basu P."/>
            <person name="Hollibaugh J.T."/>
            <person name="Xie G."/>
            <person name="Stolz J.F."/>
            <person name="Richardson P."/>
        </authorList>
    </citation>
    <scope>NUCLEOTIDE SEQUENCE [LARGE SCALE GENOMIC DNA]</scope>
    <source>
        <strain evidence="11">ATCC BAA-1101 / DSM 17681 / MLHE-1</strain>
    </source>
</reference>
<dbReference type="EMBL" id="CP000453">
    <property type="protein sequence ID" value="ABI56786.1"/>
    <property type="molecule type" value="Genomic_DNA"/>
</dbReference>
<keyword evidence="5 7" id="KW-0472">Membrane</keyword>
<proteinExistence type="predicted"/>
<dbReference type="eggNOG" id="COG2333">
    <property type="taxonomic scope" value="Bacteria"/>
</dbReference>
<sequence length="750" mass="78847">MRAGMSGFALGVVALQQLPSLPGGPWLPAALLALPLLALRAPAVRLVAGLALGLGWATLHAHHGLAHRLPLALEGQDLILTGSVADLSEPRGHSTRFVFAPDQARTPNGEPVDARLPRRIRLSAYGLATPPAAGERWRLTVRLRPPAGALNDGGFDYERWLHQNRFDATGYVRAEPAPQRLTEGRGLHALREQIAGAIRERVGQGGAATLLPALAVADRSGMTEAQWSVLGATGTGHLLAISGLHIGLVAGFGFVVGGGVWRCLPALARRSPARMTGAAFALLLAAGYAALAGFTLPTQRALIMLGVALGALMLRRRPTVSHGLLVALTAVLILDPLAPLGPGFWLSFGAVAIIFLLAAHRRADRSGWWVGLRLHALISLALLPVIGWWFDELPLISAPANMLAIPVVAFLVVPPLLLGVPLLALLPPLSEALLVFSLGVLEGLMQGLAWLAEYGQWGDPAGVRQGLWVAAAGALLLLLPPGWFGRWLGLPLLALPVAAGPQPDAASAPSQLAVLDAGRGLISVLVVADRVLVYGSGARVGRGATAAERTLVPWLEVRGLRPDYLIPGGRGSAWTGGLEALRARYPQAHPVTTCEAGGALPPGVRLRPVAGGCALETTLGQARVRLTPSERPHHNGAPPMAVLVAPLTHLQQLEAGGHSPRYRIGYPVRREEATLGNARATAHLGHNPAVLGTVLVRPGAEGLRLECWLRDQGRYFHRPWPPGQGSTDTGEGAPSRWANPLSSRSCEPGP</sequence>
<gene>
    <name evidence="10" type="ordered locus">Mlg_1437</name>
</gene>
<name>Q0A8Q1_ALKEH</name>
<dbReference type="GO" id="GO:0005886">
    <property type="term" value="C:plasma membrane"/>
    <property type="evidence" value="ECO:0007669"/>
    <property type="project" value="UniProtKB-SubCell"/>
</dbReference>
<evidence type="ECO:0000313" key="11">
    <source>
        <dbReference type="Proteomes" id="UP000001962"/>
    </source>
</evidence>
<dbReference type="InterPro" id="IPR004477">
    <property type="entry name" value="ComEC_N"/>
</dbReference>
<comment type="subcellular location">
    <subcellularLocation>
        <location evidence="1">Cell membrane</location>
        <topology evidence="1">Multi-pass membrane protein</topology>
    </subcellularLocation>
</comment>
<organism evidence="10 11">
    <name type="scientific">Alkalilimnicola ehrlichii (strain ATCC BAA-1101 / DSM 17681 / MLHE-1)</name>
    <dbReference type="NCBI Taxonomy" id="187272"/>
    <lineage>
        <taxon>Bacteria</taxon>
        <taxon>Pseudomonadati</taxon>
        <taxon>Pseudomonadota</taxon>
        <taxon>Gammaproteobacteria</taxon>
        <taxon>Chromatiales</taxon>
        <taxon>Ectothiorhodospiraceae</taxon>
        <taxon>Alkalilimnicola</taxon>
    </lineage>
</organism>
<feature type="domain" description="ComEC/Rec2-related protein" evidence="8">
    <location>
        <begin position="214"/>
        <end position="478"/>
    </location>
</feature>
<feature type="transmembrane region" description="Helical" evidence="7">
    <location>
        <begin position="433"/>
        <end position="452"/>
    </location>
</feature>
<dbReference type="AlphaFoldDB" id="Q0A8Q1"/>
<dbReference type="Pfam" id="PF13567">
    <property type="entry name" value="DUF4131"/>
    <property type="match status" value="1"/>
</dbReference>
<protein>
    <submittedName>
        <fullName evidence="10">ComEC/Rec2-related protein</fullName>
    </submittedName>
</protein>
<feature type="transmembrane region" description="Helical" evidence="7">
    <location>
        <begin position="238"/>
        <end position="261"/>
    </location>
</feature>
<dbReference type="PANTHER" id="PTHR30619">
    <property type="entry name" value="DNA INTERNALIZATION/COMPETENCE PROTEIN COMEC/REC2"/>
    <property type="match status" value="1"/>
</dbReference>
<keyword evidence="11" id="KW-1185">Reference proteome</keyword>
<dbReference type="Pfam" id="PF03772">
    <property type="entry name" value="Competence"/>
    <property type="match status" value="1"/>
</dbReference>
<evidence type="ECO:0000256" key="6">
    <source>
        <dbReference type="SAM" id="MobiDB-lite"/>
    </source>
</evidence>
<dbReference type="OrthoDB" id="9761531at2"/>
<feature type="transmembrane region" description="Helical" evidence="7">
    <location>
        <begin position="344"/>
        <end position="360"/>
    </location>
</feature>
<evidence type="ECO:0000256" key="1">
    <source>
        <dbReference type="ARBA" id="ARBA00004651"/>
    </source>
</evidence>
<dbReference type="KEGG" id="aeh:Mlg_1437"/>
<keyword evidence="2" id="KW-1003">Cell membrane</keyword>
<dbReference type="NCBIfam" id="TIGR00360">
    <property type="entry name" value="ComEC_N-term"/>
    <property type="match status" value="1"/>
</dbReference>
<feature type="region of interest" description="Disordered" evidence="6">
    <location>
        <begin position="719"/>
        <end position="750"/>
    </location>
</feature>
<evidence type="ECO:0000259" key="8">
    <source>
        <dbReference type="Pfam" id="PF03772"/>
    </source>
</evidence>
<dbReference type="InterPro" id="IPR025405">
    <property type="entry name" value="DUF4131"/>
</dbReference>
<keyword evidence="4 7" id="KW-1133">Transmembrane helix</keyword>
<dbReference type="RefSeq" id="WP_011629181.1">
    <property type="nucleotide sequence ID" value="NC_008340.1"/>
</dbReference>
<evidence type="ECO:0000256" key="3">
    <source>
        <dbReference type="ARBA" id="ARBA00022692"/>
    </source>
</evidence>
<feature type="transmembrane region" description="Helical" evidence="7">
    <location>
        <begin position="402"/>
        <end position="426"/>
    </location>
</feature>
<dbReference type="InterPro" id="IPR052159">
    <property type="entry name" value="Competence_DNA_uptake"/>
</dbReference>
<evidence type="ECO:0000256" key="5">
    <source>
        <dbReference type="ARBA" id="ARBA00023136"/>
    </source>
</evidence>
<feature type="transmembrane region" description="Helical" evidence="7">
    <location>
        <begin position="372"/>
        <end position="390"/>
    </location>
</feature>
<feature type="transmembrane region" description="Helical" evidence="7">
    <location>
        <begin position="467"/>
        <end position="485"/>
    </location>
</feature>
<evidence type="ECO:0000313" key="10">
    <source>
        <dbReference type="EMBL" id="ABI56786.1"/>
    </source>
</evidence>
<evidence type="ECO:0000256" key="2">
    <source>
        <dbReference type="ARBA" id="ARBA00022475"/>
    </source>
</evidence>